<dbReference type="InterPro" id="IPR035979">
    <property type="entry name" value="RBD_domain_sf"/>
</dbReference>
<feature type="region of interest" description="Disordered" evidence="4">
    <location>
        <begin position="385"/>
        <end position="407"/>
    </location>
</feature>
<dbReference type="OrthoDB" id="446113at2759"/>
<dbReference type="AlphaFoldDB" id="A0A1J7JQK1"/>
<dbReference type="PROSITE" id="PS50102">
    <property type="entry name" value="RRM"/>
    <property type="match status" value="1"/>
</dbReference>
<accession>A0A1J7JQK1</accession>
<sequence>MTDAVTGQSRGYGFVRFSDETDQQRALVEMLGLFCGNRPMRISTATPKSRSHRWSPRPESRWMKAPERLAWSISLMKGSRRTRQYWENMQPSIFSKMNSSKITYHNNVIHPEAQGKPQDYTPLARGQTAAVDEGDITEHSIFHAKESDNVLRAATSSTTIDEHSNDNTVNVSSKDQDYVDAGITSWIKTLWMGEMEAWMDDNFINRILHVVAGDILFATKQLTRPTIVGAGAQPEVQGDHKGARVPRAGRAICDRRSPCSPVQSHSSGRSGKIMGFSSTKSPRYPCQTANISQGDLENTWKKQDLGRENGPTLDQKTKELRQEIQTIDGRDGGVDGRKLTQEDTQDCPRRADHYAQSPGTSLCDMSSMNSYDCDTHSVANRKKIGKLPIGGTGTARLRSSPARSPVS</sequence>
<evidence type="ECO:0000256" key="2">
    <source>
        <dbReference type="ARBA" id="ARBA00022884"/>
    </source>
</evidence>
<keyword evidence="1" id="KW-0677">Repeat</keyword>
<evidence type="ECO:0000256" key="3">
    <source>
        <dbReference type="PROSITE-ProRule" id="PRU00176"/>
    </source>
</evidence>
<dbReference type="GO" id="GO:0005829">
    <property type="term" value="C:cytosol"/>
    <property type="evidence" value="ECO:0007669"/>
    <property type="project" value="TreeGrafter"/>
</dbReference>
<evidence type="ECO:0000259" key="5">
    <source>
        <dbReference type="PROSITE" id="PS50102"/>
    </source>
</evidence>
<dbReference type="InterPro" id="IPR012677">
    <property type="entry name" value="Nucleotide-bd_a/b_plait_sf"/>
</dbReference>
<dbReference type="EMBL" id="KV875097">
    <property type="protein sequence ID" value="OIW30026.1"/>
    <property type="molecule type" value="Genomic_DNA"/>
</dbReference>
<dbReference type="InterPro" id="IPR050825">
    <property type="entry name" value="RBM42_RBP45_47-like"/>
</dbReference>
<dbReference type="InterPro" id="IPR000504">
    <property type="entry name" value="RRM_dom"/>
</dbReference>
<keyword evidence="7" id="KW-1185">Reference proteome</keyword>
<evidence type="ECO:0000256" key="4">
    <source>
        <dbReference type="SAM" id="MobiDB-lite"/>
    </source>
</evidence>
<dbReference type="Gene3D" id="3.30.70.330">
    <property type="match status" value="1"/>
</dbReference>
<evidence type="ECO:0000256" key="1">
    <source>
        <dbReference type="ARBA" id="ARBA00022737"/>
    </source>
</evidence>
<reference evidence="6 7" key="1">
    <citation type="submission" date="2016-10" db="EMBL/GenBank/DDBJ databases">
        <title>Draft genome sequence of Coniochaeta ligniaria NRRL30616, a lignocellulolytic fungus for bioabatement of inhibitors in plant biomass hydrolysates.</title>
        <authorList>
            <consortium name="DOE Joint Genome Institute"/>
            <person name="Jimenez D.J."/>
            <person name="Hector R.E."/>
            <person name="Riley R."/>
            <person name="Sun H."/>
            <person name="Grigoriev I.V."/>
            <person name="Van Elsas J.D."/>
            <person name="Nichols N.N."/>
        </authorList>
    </citation>
    <scope>NUCLEOTIDE SEQUENCE [LARGE SCALE GENOMIC DNA]</scope>
    <source>
        <strain evidence="6 7">NRRL 30616</strain>
    </source>
</reference>
<dbReference type="GO" id="GO:0006376">
    <property type="term" value="P:mRNA splice site recognition"/>
    <property type="evidence" value="ECO:0007669"/>
    <property type="project" value="TreeGrafter"/>
</dbReference>
<dbReference type="Pfam" id="PF00076">
    <property type="entry name" value="RRM_1"/>
    <property type="match status" value="1"/>
</dbReference>
<evidence type="ECO:0000313" key="6">
    <source>
        <dbReference type="EMBL" id="OIW30026.1"/>
    </source>
</evidence>
<organism evidence="6 7">
    <name type="scientific">Coniochaeta ligniaria NRRL 30616</name>
    <dbReference type="NCBI Taxonomy" id="1408157"/>
    <lineage>
        <taxon>Eukaryota</taxon>
        <taxon>Fungi</taxon>
        <taxon>Dikarya</taxon>
        <taxon>Ascomycota</taxon>
        <taxon>Pezizomycotina</taxon>
        <taxon>Sordariomycetes</taxon>
        <taxon>Sordariomycetidae</taxon>
        <taxon>Coniochaetales</taxon>
        <taxon>Coniochaetaceae</taxon>
        <taxon>Coniochaeta</taxon>
    </lineage>
</organism>
<feature type="region of interest" description="Disordered" evidence="4">
    <location>
        <begin position="328"/>
        <end position="365"/>
    </location>
</feature>
<dbReference type="PANTHER" id="PTHR47640:SF10">
    <property type="entry name" value="TRNA SELENOCYSTEINE 1-ASSOCIATED PROTEIN 1-RELATED"/>
    <property type="match status" value="1"/>
</dbReference>
<keyword evidence="2 3" id="KW-0694">RNA-binding</keyword>
<gene>
    <name evidence="6" type="ORF">CONLIGDRAFT_669787</name>
</gene>
<evidence type="ECO:0000313" key="7">
    <source>
        <dbReference type="Proteomes" id="UP000182658"/>
    </source>
</evidence>
<dbReference type="SUPFAM" id="SSF54928">
    <property type="entry name" value="RNA-binding domain, RBD"/>
    <property type="match status" value="1"/>
</dbReference>
<name>A0A1J7JQK1_9PEZI</name>
<dbReference type="PANTHER" id="PTHR47640">
    <property type="entry name" value="TRNA SELENOCYSTEINE 1-ASSOCIATED PROTEIN 1-RELATED-RELATED"/>
    <property type="match status" value="1"/>
</dbReference>
<dbReference type="Proteomes" id="UP000182658">
    <property type="component" value="Unassembled WGS sequence"/>
</dbReference>
<protein>
    <recommendedName>
        <fullName evidence="5">RRM domain-containing protein</fullName>
    </recommendedName>
</protein>
<dbReference type="InParanoid" id="A0A1J7JQK1"/>
<proteinExistence type="predicted"/>
<feature type="compositionally biased region" description="Basic and acidic residues" evidence="4">
    <location>
        <begin position="328"/>
        <end position="353"/>
    </location>
</feature>
<dbReference type="STRING" id="1408157.A0A1J7JQK1"/>
<dbReference type="GO" id="GO:0003729">
    <property type="term" value="F:mRNA binding"/>
    <property type="evidence" value="ECO:0007669"/>
    <property type="project" value="InterPro"/>
</dbReference>
<feature type="domain" description="RRM" evidence="5">
    <location>
        <begin position="1"/>
        <end position="47"/>
    </location>
</feature>